<keyword evidence="3" id="KW-0378">Hydrolase</keyword>
<evidence type="ECO:0000259" key="1">
    <source>
        <dbReference type="Pfam" id="PF12697"/>
    </source>
</evidence>
<dbReference type="GO" id="GO:0046464">
    <property type="term" value="P:acylglycerol catabolic process"/>
    <property type="evidence" value="ECO:0007669"/>
    <property type="project" value="TreeGrafter"/>
</dbReference>
<keyword evidence="5" id="KW-1185">Reference proteome</keyword>
<proteinExistence type="predicted"/>
<gene>
    <name evidence="2" type="ORF">BV510_21235</name>
    <name evidence="3" type="ORF">CRI78_20695</name>
</gene>
<dbReference type="OrthoDB" id="3249793at2"/>
<accession>A0A1Q4HI25</accession>
<dbReference type="Proteomes" id="UP000191039">
    <property type="component" value="Unassembled WGS sequence"/>
</dbReference>
<dbReference type="EMBL" id="PDCR01000029">
    <property type="protein sequence ID" value="PEG52604.1"/>
    <property type="molecule type" value="Genomic_DNA"/>
</dbReference>
<dbReference type="GO" id="GO:0016020">
    <property type="term" value="C:membrane"/>
    <property type="evidence" value="ECO:0007669"/>
    <property type="project" value="TreeGrafter"/>
</dbReference>
<dbReference type="PANTHER" id="PTHR43798:SF33">
    <property type="entry name" value="HYDROLASE, PUTATIVE (AFU_ORTHOLOGUE AFUA_2G14860)-RELATED"/>
    <property type="match status" value="1"/>
</dbReference>
<evidence type="ECO:0000313" key="5">
    <source>
        <dbReference type="Proteomes" id="UP000220340"/>
    </source>
</evidence>
<name>A0A1Q4HI25_9MYCO</name>
<dbReference type="RefSeq" id="WP_073855687.1">
    <property type="nucleotide sequence ID" value="NZ_BAAATC010000009.1"/>
</dbReference>
<protein>
    <submittedName>
        <fullName evidence="3">Alpha/beta hydrolase</fullName>
    </submittedName>
</protein>
<reference evidence="3 5" key="2">
    <citation type="submission" date="2017-10" db="EMBL/GenBank/DDBJ databases">
        <title>The new phylogeny of genus Mycobacterium.</title>
        <authorList>
            <person name="Tortoli E."/>
            <person name="Trovato A."/>
            <person name="Cirillo D.M."/>
        </authorList>
    </citation>
    <scope>NUCLEOTIDE SEQUENCE [LARGE SCALE GENOMIC DNA]</scope>
    <source>
        <strain evidence="3 5">IP141170001</strain>
    </source>
</reference>
<feature type="domain" description="AB hydrolase-1" evidence="1">
    <location>
        <begin position="31"/>
        <end position="255"/>
    </location>
</feature>
<dbReference type="Pfam" id="PF12697">
    <property type="entry name" value="Abhydrolase_6"/>
    <property type="match status" value="1"/>
</dbReference>
<organism evidence="3 5">
    <name type="scientific">Mycolicibacterium diernhoferi</name>
    <dbReference type="NCBI Taxonomy" id="1801"/>
    <lineage>
        <taxon>Bacteria</taxon>
        <taxon>Bacillati</taxon>
        <taxon>Actinomycetota</taxon>
        <taxon>Actinomycetes</taxon>
        <taxon>Mycobacteriales</taxon>
        <taxon>Mycobacteriaceae</taxon>
        <taxon>Mycolicibacterium</taxon>
    </lineage>
</organism>
<reference evidence="2 4" key="1">
    <citation type="submission" date="2016-09" db="EMBL/GenBank/DDBJ databases">
        <title>genome sequences of unsequenced Mycobacteria.</title>
        <authorList>
            <person name="Greninger A.L."/>
            <person name="Jerome K.R."/>
            <person name="Mcnair B."/>
            <person name="Wallis C."/>
            <person name="Fang F."/>
        </authorList>
    </citation>
    <scope>NUCLEOTIDE SEQUENCE [LARGE SCALE GENOMIC DNA]</scope>
    <source>
        <strain evidence="2 4">BM1</strain>
    </source>
</reference>
<dbReference type="Gene3D" id="3.40.50.1820">
    <property type="entry name" value="alpha/beta hydrolase"/>
    <property type="match status" value="1"/>
</dbReference>
<dbReference type="Proteomes" id="UP000220340">
    <property type="component" value="Unassembled WGS sequence"/>
</dbReference>
<sequence length="268" mass="27385">MTDTSETRVVDGPTGPLALHVSGRLAGQTPVVLVHPINTGAVVWRQVIPLLQRPVVAIDLRGHGSSGLRGPFTVTDGYLLDVLAVLDALGLDTVHLAGGSLGGTISLALAALHPARVHSVTTLGSTLGTGLPDAAIEQMVTDLTAVGSKQYFADLVPQVVGPEFTAAPGLDETARVAGSRPEQTVAAILRAAFSSDIRDLAPRVQAPVLAVAGTADPTCPPAMTEEIAATTGGTVVTLAGVGHLPMVEVPDRVAELINRHTTNGASPR</sequence>
<evidence type="ECO:0000313" key="4">
    <source>
        <dbReference type="Proteomes" id="UP000191039"/>
    </source>
</evidence>
<comment type="caution">
    <text evidence="3">The sequence shown here is derived from an EMBL/GenBank/DDBJ whole genome shotgun (WGS) entry which is preliminary data.</text>
</comment>
<dbReference type="AlphaFoldDB" id="A0A1Q4HI25"/>
<evidence type="ECO:0000313" key="3">
    <source>
        <dbReference type="EMBL" id="PEG52604.1"/>
    </source>
</evidence>
<dbReference type="EMBL" id="MIJD01000263">
    <property type="protein sequence ID" value="OPE50257.1"/>
    <property type="molecule type" value="Genomic_DNA"/>
</dbReference>
<dbReference type="InterPro" id="IPR000073">
    <property type="entry name" value="AB_hydrolase_1"/>
</dbReference>
<dbReference type="PANTHER" id="PTHR43798">
    <property type="entry name" value="MONOACYLGLYCEROL LIPASE"/>
    <property type="match status" value="1"/>
</dbReference>
<evidence type="ECO:0000313" key="2">
    <source>
        <dbReference type="EMBL" id="OPE50257.1"/>
    </source>
</evidence>
<dbReference type="SUPFAM" id="SSF53474">
    <property type="entry name" value="alpha/beta-Hydrolases"/>
    <property type="match status" value="1"/>
</dbReference>
<dbReference type="InterPro" id="IPR050266">
    <property type="entry name" value="AB_hydrolase_sf"/>
</dbReference>
<dbReference type="InterPro" id="IPR029058">
    <property type="entry name" value="AB_hydrolase_fold"/>
</dbReference>
<dbReference type="PRINTS" id="PR00111">
    <property type="entry name" value="ABHYDROLASE"/>
</dbReference>
<dbReference type="GO" id="GO:0047372">
    <property type="term" value="F:monoacylglycerol lipase activity"/>
    <property type="evidence" value="ECO:0007669"/>
    <property type="project" value="TreeGrafter"/>
</dbReference>
<dbReference type="STRING" id="1801.BRW64_08220"/>